<evidence type="ECO:0000256" key="3">
    <source>
        <dbReference type="ARBA" id="ARBA00022723"/>
    </source>
</evidence>
<keyword evidence="3 6" id="KW-0479">Metal-binding</keyword>
<comment type="caution">
    <text evidence="9">The sequence shown here is derived from an EMBL/GenBank/DDBJ whole genome shotgun (WGS) entry which is preliminary data.</text>
</comment>
<reference evidence="9" key="2">
    <citation type="submission" date="2021-08" db="EMBL/GenBank/DDBJ databases">
        <authorList>
            <person name="Tani A."/>
            <person name="Ola A."/>
            <person name="Ogura Y."/>
            <person name="Katsura K."/>
            <person name="Hayashi T."/>
        </authorList>
    </citation>
    <scope>NUCLEOTIDE SEQUENCE</scope>
    <source>
        <strain evidence="9">LMG 23639</strain>
    </source>
</reference>
<evidence type="ECO:0000256" key="5">
    <source>
        <dbReference type="ARBA" id="ARBA00023004"/>
    </source>
</evidence>
<accession>A0ABQ4T0F0</accession>
<protein>
    <submittedName>
        <fullName evidence="9">Cytochrome c-554</fullName>
    </submittedName>
</protein>
<proteinExistence type="predicted"/>
<name>A0ABQ4T0F0_9HYPH</name>
<dbReference type="RefSeq" id="WP_238276695.1">
    <property type="nucleotide sequence ID" value="NZ_BPQR01000046.1"/>
</dbReference>
<organism evidence="9 10">
    <name type="scientific">Methylobacterium jeotgali</name>
    <dbReference type="NCBI Taxonomy" id="381630"/>
    <lineage>
        <taxon>Bacteria</taxon>
        <taxon>Pseudomonadati</taxon>
        <taxon>Pseudomonadota</taxon>
        <taxon>Alphaproteobacteria</taxon>
        <taxon>Hyphomicrobiales</taxon>
        <taxon>Methylobacteriaceae</taxon>
        <taxon>Methylobacterium</taxon>
    </lineage>
</organism>
<dbReference type="SUPFAM" id="SSF46626">
    <property type="entry name" value="Cytochrome c"/>
    <property type="match status" value="1"/>
</dbReference>
<dbReference type="InterPro" id="IPR002327">
    <property type="entry name" value="Cyt_c_1A/1B"/>
</dbReference>
<gene>
    <name evidence="9" type="ORF">AOPFMNJM_2823</name>
</gene>
<dbReference type="PANTHER" id="PTHR11961">
    <property type="entry name" value="CYTOCHROME C"/>
    <property type="match status" value="1"/>
</dbReference>
<keyword evidence="2 6" id="KW-0349">Heme</keyword>
<dbReference type="InterPro" id="IPR009056">
    <property type="entry name" value="Cyt_c-like_dom"/>
</dbReference>
<evidence type="ECO:0000256" key="1">
    <source>
        <dbReference type="ARBA" id="ARBA00022448"/>
    </source>
</evidence>
<reference evidence="9" key="1">
    <citation type="journal article" date="2021" name="Front. Microbiol.">
        <title>Comprehensive Comparative Genomics and Phenotyping of Methylobacterium Species.</title>
        <authorList>
            <person name="Alessa O."/>
            <person name="Ogura Y."/>
            <person name="Fujitani Y."/>
            <person name="Takami H."/>
            <person name="Hayashi T."/>
            <person name="Sahin N."/>
            <person name="Tani A."/>
        </authorList>
    </citation>
    <scope>NUCLEOTIDE SEQUENCE</scope>
    <source>
        <strain evidence="9">LMG 23639</strain>
    </source>
</reference>
<dbReference type="EMBL" id="BPQR01000046">
    <property type="protein sequence ID" value="GJE07494.1"/>
    <property type="molecule type" value="Genomic_DNA"/>
</dbReference>
<evidence type="ECO:0000313" key="10">
    <source>
        <dbReference type="Proteomes" id="UP001055102"/>
    </source>
</evidence>
<feature type="signal peptide" evidence="7">
    <location>
        <begin position="1"/>
        <end position="20"/>
    </location>
</feature>
<keyword evidence="4" id="KW-0249">Electron transport</keyword>
<dbReference type="Gene3D" id="1.10.760.10">
    <property type="entry name" value="Cytochrome c-like domain"/>
    <property type="match status" value="1"/>
</dbReference>
<dbReference type="PRINTS" id="PR00604">
    <property type="entry name" value="CYTCHRMECIAB"/>
</dbReference>
<dbReference type="PROSITE" id="PS51007">
    <property type="entry name" value="CYTC"/>
    <property type="match status" value="1"/>
</dbReference>
<feature type="chain" id="PRO_5046301456" evidence="7">
    <location>
        <begin position="21"/>
        <end position="121"/>
    </location>
</feature>
<dbReference type="Proteomes" id="UP001055102">
    <property type="component" value="Unassembled WGS sequence"/>
</dbReference>
<evidence type="ECO:0000259" key="8">
    <source>
        <dbReference type="PROSITE" id="PS51007"/>
    </source>
</evidence>
<sequence>MRHLILGAVLALSLPLAAQAQEAGDAAAGEKAFAPCKACHNFEKNGVGPQLKGIVGEKAGQGRDGYNFSAALKNSGITWDEANLKEWLRDPKAKVPGTKMVFPGIKDDKKLADVIAYLKTK</sequence>
<keyword evidence="1" id="KW-0813">Transport</keyword>
<evidence type="ECO:0000256" key="2">
    <source>
        <dbReference type="ARBA" id="ARBA00022617"/>
    </source>
</evidence>
<evidence type="ECO:0000256" key="6">
    <source>
        <dbReference type="PROSITE-ProRule" id="PRU00433"/>
    </source>
</evidence>
<keyword evidence="5 6" id="KW-0408">Iron</keyword>
<keyword evidence="7" id="KW-0732">Signal</keyword>
<evidence type="ECO:0000256" key="4">
    <source>
        <dbReference type="ARBA" id="ARBA00022982"/>
    </source>
</evidence>
<dbReference type="InterPro" id="IPR036909">
    <property type="entry name" value="Cyt_c-like_dom_sf"/>
</dbReference>
<evidence type="ECO:0000313" key="9">
    <source>
        <dbReference type="EMBL" id="GJE07494.1"/>
    </source>
</evidence>
<keyword evidence="10" id="KW-1185">Reference proteome</keyword>
<evidence type="ECO:0000256" key="7">
    <source>
        <dbReference type="SAM" id="SignalP"/>
    </source>
</evidence>
<feature type="domain" description="Cytochrome c" evidence="8">
    <location>
        <begin position="24"/>
        <end position="121"/>
    </location>
</feature>
<dbReference type="Pfam" id="PF00034">
    <property type="entry name" value="Cytochrom_C"/>
    <property type="match status" value="1"/>
</dbReference>